<dbReference type="STRING" id="1385520.N802_01320"/>
<keyword evidence="3" id="KW-1185">Reference proteome</keyword>
<comment type="caution">
    <text evidence="2">The sequence shown here is derived from an EMBL/GenBank/DDBJ whole genome shotgun (WGS) entry which is preliminary data.</text>
</comment>
<feature type="region of interest" description="Disordered" evidence="1">
    <location>
        <begin position="242"/>
        <end position="315"/>
    </location>
</feature>
<dbReference type="OrthoDB" id="4869139at2"/>
<feature type="compositionally biased region" description="Basic and acidic residues" evidence="1">
    <location>
        <begin position="499"/>
        <end position="515"/>
    </location>
</feature>
<feature type="compositionally biased region" description="Acidic residues" evidence="1">
    <location>
        <begin position="243"/>
        <end position="259"/>
    </location>
</feature>
<sequence length="534" mass="52169">MVMLHDGGGGGPILNPKAKNYERELFKVFAVDTGSISLTQTDWQDAKKQLRDLAKDVRAVRSELEAPTDGSKGWSGPAATAALASLDKLGSTLDDRAAEIGDVDRSLGGVYQAVSDAKAAWYSDVSSISTYVDPDDHMRLPTPHLPTQENRDKYSVRDPEAAAAAEDALWEQRNRAAKRILDKLGVATQRATGEMPIDVSGDAESPYQAQAPAGRGPGNTNTATHSAAGLFQTTNTGVVIFDAGDDDSDGTGGTDDDPVVVETEGPDPTVIDNGDDETGGNDDDIVISSDGEVTGSTGLAPGAGPIGSQGGPSGGGAGGLGAGGVAAGGVGGAAGLGGLLGRRGGGGMFSSGGTAGVAGSARGNGAGARGASGRSGAAGIGRPGGPQLIPGGGSGASARGGAPGRASAVKGATASGRYGVPKFTGTGSGVVAAGGGMAGKGASANTSTSKSGARAGGGRGGTTAGAVGGPGRSTSTPGPRGGGGRGGTAVGAVGSAGARRSDDKAQTQDVDRLTHEDEEAWFDGTEESSPSVWE</sequence>
<feature type="compositionally biased region" description="Gly residues" evidence="1">
    <location>
        <begin position="361"/>
        <end position="370"/>
    </location>
</feature>
<feature type="compositionally biased region" description="Low complexity" evidence="1">
    <location>
        <begin position="396"/>
        <end position="408"/>
    </location>
</feature>
<feature type="compositionally biased region" description="Acidic residues" evidence="1">
    <location>
        <begin position="516"/>
        <end position="526"/>
    </location>
</feature>
<feature type="compositionally biased region" description="Low complexity" evidence="1">
    <location>
        <begin position="440"/>
        <end position="453"/>
    </location>
</feature>
<feature type="compositionally biased region" description="Gly residues" evidence="1">
    <location>
        <begin position="479"/>
        <end position="489"/>
    </location>
</feature>
<feature type="region of interest" description="Disordered" evidence="1">
    <location>
        <begin position="195"/>
        <end position="223"/>
    </location>
</feature>
<evidence type="ECO:0000313" key="3">
    <source>
        <dbReference type="Proteomes" id="UP000030002"/>
    </source>
</evidence>
<gene>
    <name evidence="2" type="ORF">N802_01320</name>
</gene>
<dbReference type="RefSeq" id="WP_052109281.1">
    <property type="nucleotide sequence ID" value="NZ_AVPJ01000001.1"/>
</dbReference>
<feature type="compositionally biased region" description="Low complexity" evidence="1">
    <location>
        <begin position="260"/>
        <end position="272"/>
    </location>
</feature>
<proteinExistence type="predicted"/>
<feature type="compositionally biased region" description="Acidic residues" evidence="1">
    <location>
        <begin position="273"/>
        <end position="285"/>
    </location>
</feature>
<accession>A0A0A0JHC1</accession>
<feature type="compositionally biased region" description="Gly residues" evidence="1">
    <location>
        <begin position="426"/>
        <end position="439"/>
    </location>
</feature>
<dbReference type="Proteomes" id="UP000030002">
    <property type="component" value="Unassembled WGS sequence"/>
</dbReference>
<evidence type="ECO:0008006" key="4">
    <source>
        <dbReference type="Google" id="ProtNLM"/>
    </source>
</evidence>
<organism evidence="2 3">
    <name type="scientific">Knoellia sinensis KCTC 19936</name>
    <dbReference type="NCBI Taxonomy" id="1385520"/>
    <lineage>
        <taxon>Bacteria</taxon>
        <taxon>Bacillati</taxon>
        <taxon>Actinomycetota</taxon>
        <taxon>Actinomycetes</taxon>
        <taxon>Micrococcales</taxon>
        <taxon>Intrasporangiaceae</taxon>
        <taxon>Knoellia</taxon>
    </lineage>
</organism>
<dbReference type="eggNOG" id="ENOG5033A45">
    <property type="taxonomic scope" value="Bacteria"/>
</dbReference>
<feature type="region of interest" description="Disordered" evidence="1">
    <location>
        <begin position="361"/>
        <end position="534"/>
    </location>
</feature>
<feature type="compositionally biased region" description="Gly residues" evidence="1">
    <location>
        <begin position="454"/>
        <end position="471"/>
    </location>
</feature>
<evidence type="ECO:0000256" key="1">
    <source>
        <dbReference type="SAM" id="MobiDB-lite"/>
    </source>
</evidence>
<reference evidence="2 3" key="1">
    <citation type="submission" date="2013-08" db="EMBL/GenBank/DDBJ databases">
        <title>The genome sequence of Knoellia sinensis.</title>
        <authorList>
            <person name="Zhu W."/>
            <person name="Wang G."/>
        </authorList>
    </citation>
    <scope>NUCLEOTIDE SEQUENCE [LARGE SCALE GENOMIC DNA]</scope>
    <source>
        <strain evidence="2 3">KCTC 19936</strain>
    </source>
</reference>
<feature type="compositionally biased region" description="Gly residues" evidence="1">
    <location>
        <begin position="376"/>
        <end position="395"/>
    </location>
</feature>
<name>A0A0A0JHC1_9MICO</name>
<protein>
    <recommendedName>
        <fullName evidence="4">PPE family domain-containing protein</fullName>
    </recommendedName>
</protein>
<dbReference type="AlphaFoldDB" id="A0A0A0JHC1"/>
<dbReference type="EMBL" id="AVPJ01000001">
    <property type="protein sequence ID" value="KGN35016.1"/>
    <property type="molecule type" value="Genomic_DNA"/>
</dbReference>
<feature type="compositionally biased region" description="Gly residues" evidence="1">
    <location>
        <begin position="304"/>
        <end position="315"/>
    </location>
</feature>
<evidence type="ECO:0000313" key="2">
    <source>
        <dbReference type="EMBL" id="KGN35016.1"/>
    </source>
</evidence>